<protein>
    <submittedName>
        <fullName evidence="1">Uncharacterized protein</fullName>
    </submittedName>
</protein>
<name>A0A2W5HB31_9SPHI</name>
<sequence length="134" mass="15270">MRNLLLLFVTVLEFCTVGYAQLETKPRTPYSLFPKKQKPYEPSIKPPVWQQPQKNVTIAPRVKIQNLGVGILNNPLTYSHNNKRGFDVYKSDIDGMPVAMPDKENTASLGMTPKKTSELPEVYLDYKGPQFLEK</sequence>
<accession>A0A2W5HB31</accession>
<dbReference type="AlphaFoldDB" id="A0A2W5HB31"/>
<dbReference type="EMBL" id="QFOI01000047">
    <property type="protein sequence ID" value="PZP50959.1"/>
    <property type="molecule type" value="Genomic_DNA"/>
</dbReference>
<comment type="caution">
    <text evidence="1">The sequence shown here is derived from an EMBL/GenBank/DDBJ whole genome shotgun (WGS) entry which is preliminary data.</text>
</comment>
<evidence type="ECO:0000313" key="1">
    <source>
        <dbReference type="EMBL" id="PZP50959.1"/>
    </source>
</evidence>
<evidence type="ECO:0000313" key="2">
    <source>
        <dbReference type="Proteomes" id="UP000249645"/>
    </source>
</evidence>
<gene>
    <name evidence="1" type="ORF">DI598_04405</name>
</gene>
<dbReference type="Proteomes" id="UP000249645">
    <property type="component" value="Unassembled WGS sequence"/>
</dbReference>
<proteinExistence type="predicted"/>
<reference evidence="1 2" key="1">
    <citation type="submission" date="2017-11" db="EMBL/GenBank/DDBJ databases">
        <title>Infants hospitalized years apart are colonized by the same room-sourced microbial strains.</title>
        <authorList>
            <person name="Brooks B."/>
            <person name="Olm M.R."/>
            <person name="Firek B.A."/>
            <person name="Baker R."/>
            <person name="Thomas B.C."/>
            <person name="Morowitz M.J."/>
            <person name="Banfield J.F."/>
        </authorList>
    </citation>
    <scope>NUCLEOTIDE SEQUENCE [LARGE SCALE GENOMIC DNA]</scope>
    <source>
        <strain evidence="1">S2_009_000_R2_76</strain>
    </source>
</reference>
<organism evidence="1 2">
    <name type="scientific">Pseudopedobacter saltans</name>
    <dbReference type="NCBI Taxonomy" id="151895"/>
    <lineage>
        <taxon>Bacteria</taxon>
        <taxon>Pseudomonadati</taxon>
        <taxon>Bacteroidota</taxon>
        <taxon>Sphingobacteriia</taxon>
        <taxon>Sphingobacteriales</taxon>
        <taxon>Sphingobacteriaceae</taxon>
        <taxon>Pseudopedobacter</taxon>
    </lineage>
</organism>